<dbReference type="InterPro" id="IPR036971">
    <property type="entry name" value="PDEase_catalytic_dom_sf"/>
</dbReference>
<keyword evidence="7" id="KW-1185">Reference proteome</keyword>
<dbReference type="InterPro" id="IPR023174">
    <property type="entry name" value="PDEase_CS"/>
</dbReference>
<dbReference type="SUPFAM" id="SSF109604">
    <property type="entry name" value="HD-domain/PDEase-like"/>
    <property type="match status" value="1"/>
</dbReference>
<accession>A0A0R3RL25</accession>
<comment type="similarity">
    <text evidence="2">Belongs to the cyclic nucleotide phosphodiesterase family.</text>
</comment>
<dbReference type="InterPro" id="IPR002073">
    <property type="entry name" value="PDEase_catalytic_dom"/>
</dbReference>
<dbReference type="PRINTS" id="PR00387">
    <property type="entry name" value="PDIESTERASE1"/>
</dbReference>
<organism evidence="7 8">
    <name type="scientific">Elaeophora elaphi</name>
    <dbReference type="NCBI Taxonomy" id="1147741"/>
    <lineage>
        <taxon>Eukaryota</taxon>
        <taxon>Metazoa</taxon>
        <taxon>Ecdysozoa</taxon>
        <taxon>Nematoda</taxon>
        <taxon>Chromadorea</taxon>
        <taxon>Rhabditida</taxon>
        <taxon>Spirurina</taxon>
        <taxon>Spiruromorpha</taxon>
        <taxon>Filarioidea</taxon>
        <taxon>Onchocercidae</taxon>
        <taxon>Elaeophora</taxon>
    </lineage>
</organism>
<evidence type="ECO:0000256" key="4">
    <source>
        <dbReference type="ARBA" id="ARBA00022801"/>
    </source>
</evidence>
<feature type="domain" description="PDEase" evidence="6">
    <location>
        <begin position="1"/>
        <end position="221"/>
    </location>
</feature>
<dbReference type="InterPro" id="IPR003607">
    <property type="entry name" value="HD/PDEase_dom"/>
</dbReference>
<name>A0A0R3RL25_9BILA</name>
<comment type="cofactor">
    <cofactor evidence="1">
        <name>a divalent metal cation</name>
        <dbReference type="ChEBI" id="CHEBI:60240"/>
    </cofactor>
</comment>
<dbReference type="PANTHER" id="PTHR11347">
    <property type="entry name" value="CYCLIC NUCLEOTIDE PHOSPHODIESTERASE"/>
    <property type="match status" value="1"/>
</dbReference>
<reference evidence="8" key="1">
    <citation type="submission" date="2017-02" db="UniProtKB">
        <authorList>
            <consortium name="WormBaseParasite"/>
        </authorList>
    </citation>
    <scope>IDENTIFICATION</scope>
</reference>
<dbReference type="PROSITE" id="PS51845">
    <property type="entry name" value="PDEASE_I_2"/>
    <property type="match status" value="1"/>
</dbReference>
<evidence type="ECO:0000256" key="2">
    <source>
        <dbReference type="ARBA" id="ARBA00007648"/>
    </source>
</evidence>
<dbReference type="PROSITE" id="PS00126">
    <property type="entry name" value="PDEASE_I_1"/>
    <property type="match status" value="1"/>
</dbReference>
<keyword evidence="4" id="KW-0378">Hydrolase</keyword>
<sequence>MALFTAAAMHDYDHPGRTNAFLVASEDKKAILYNDRSVLENHHAAESWRLLSKAENCFIETLDAAETKRFRYLVLEYILATDLKLHFDIIMQFNEKAPDMDLNNESDRVIISQMLIKFADINSPSKPYPLHRQWTDRICEEFYGQGDEEKRRGMAVSPYMDRDDPAVAKLQDSFISHIVSPLAVALNEAGLLPVLPGLEEPELIINLKHNHQKWLSELEEQLAFTKAVESGTTALATNVPSQSTSLSLKTSNHFFPIIQLLLTISHIE</sequence>
<feature type="binding site" evidence="5">
    <location>
        <position position="10"/>
    </location>
    <ligand>
        <name>Zn(2+)</name>
        <dbReference type="ChEBI" id="CHEBI:29105"/>
        <label>1</label>
    </ligand>
</feature>
<protein>
    <submittedName>
        <fullName evidence="8">3',5'-cyclic-nucleotide phosphodiesterase</fullName>
    </submittedName>
</protein>
<dbReference type="Proteomes" id="UP000050640">
    <property type="component" value="Unplaced"/>
</dbReference>
<feature type="binding site" evidence="5">
    <location>
        <position position="11"/>
    </location>
    <ligand>
        <name>Zn(2+)</name>
        <dbReference type="ChEBI" id="CHEBI:29105"/>
        <label>1</label>
    </ligand>
</feature>
<dbReference type="AlphaFoldDB" id="A0A0R3RL25"/>
<dbReference type="GO" id="GO:0007165">
    <property type="term" value="P:signal transduction"/>
    <property type="evidence" value="ECO:0007669"/>
    <property type="project" value="InterPro"/>
</dbReference>
<dbReference type="InterPro" id="IPR023088">
    <property type="entry name" value="PDEase"/>
</dbReference>
<feature type="binding site" evidence="5">
    <location>
        <position position="11"/>
    </location>
    <ligand>
        <name>Zn(2+)</name>
        <dbReference type="ChEBI" id="CHEBI:29105"/>
        <label>2</label>
    </ligand>
</feature>
<dbReference type="Pfam" id="PF00233">
    <property type="entry name" value="PDEase_I"/>
    <property type="match status" value="1"/>
</dbReference>
<evidence type="ECO:0000313" key="8">
    <source>
        <dbReference type="WBParaSite" id="EEL_0000218401-mRNA-1"/>
    </source>
</evidence>
<dbReference type="GO" id="GO:0046872">
    <property type="term" value="F:metal ion binding"/>
    <property type="evidence" value="ECO:0007669"/>
    <property type="project" value="UniProtKB-KW"/>
</dbReference>
<evidence type="ECO:0000259" key="6">
    <source>
        <dbReference type="PROSITE" id="PS51845"/>
    </source>
</evidence>
<dbReference type="WBParaSite" id="EEL_0000218401-mRNA-1">
    <property type="protein sequence ID" value="EEL_0000218401-mRNA-1"/>
    <property type="gene ID" value="EEL_0000218401"/>
</dbReference>
<feature type="binding site" evidence="5">
    <location>
        <position position="120"/>
    </location>
    <ligand>
        <name>Zn(2+)</name>
        <dbReference type="ChEBI" id="CHEBI:29105"/>
        <label>1</label>
    </ligand>
</feature>
<evidence type="ECO:0000256" key="5">
    <source>
        <dbReference type="PIRSR" id="PIRSR623088-3"/>
    </source>
</evidence>
<dbReference type="GO" id="GO:0004114">
    <property type="term" value="F:3',5'-cyclic-nucleotide phosphodiesterase activity"/>
    <property type="evidence" value="ECO:0007669"/>
    <property type="project" value="InterPro"/>
</dbReference>
<keyword evidence="3 5" id="KW-0479">Metal-binding</keyword>
<dbReference type="STRING" id="1147741.A0A0R3RL25"/>
<evidence type="ECO:0000256" key="1">
    <source>
        <dbReference type="ARBA" id="ARBA00001968"/>
    </source>
</evidence>
<dbReference type="CDD" id="cd00077">
    <property type="entry name" value="HDc"/>
    <property type="match status" value="1"/>
</dbReference>
<proteinExistence type="inferred from homology"/>
<evidence type="ECO:0000256" key="3">
    <source>
        <dbReference type="ARBA" id="ARBA00022723"/>
    </source>
</evidence>
<dbReference type="Gene3D" id="1.10.1300.10">
    <property type="entry name" value="3'5'-cyclic nucleotide phosphodiesterase, catalytic domain"/>
    <property type="match status" value="1"/>
</dbReference>
<evidence type="ECO:0000313" key="7">
    <source>
        <dbReference type="Proteomes" id="UP000050640"/>
    </source>
</evidence>